<dbReference type="AlphaFoldDB" id="A0A2I0KP66"/>
<accession>A0A2I0KP66</accession>
<comment type="caution">
    <text evidence="2">The sequence shown here is derived from an EMBL/GenBank/DDBJ whole genome shotgun (WGS) entry which is preliminary data.</text>
</comment>
<name>A0A2I0KP66_PUNGR</name>
<proteinExistence type="predicted"/>
<dbReference type="EMBL" id="PGOL01000465">
    <property type="protein sequence ID" value="PKI70278.1"/>
    <property type="molecule type" value="Genomic_DNA"/>
</dbReference>
<evidence type="ECO:0000313" key="3">
    <source>
        <dbReference type="Proteomes" id="UP000233551"/>
    </source>
</evidence>
<feature type="region of interest" description="Disordered" evidence="1">
    <location>
        <begin position="1"/>
        <end position="25"/>
    </location>
</feature>
<reference evidence="2 3" key="1">
    <citation type="submission" date="2017-11" db="EMBL/GenBank/DDBJ databases">
        <title>De-novo sequencing of pomegranate (Punica granatum L.) genome.</title>
        <authorList>
            <person name="Akparov Z."/>
            <person name="Amiraslanov A."/>
            <person name="Hajiyeva S."/>
            <person name="Abbasov M."/>
            <person name="Kaur K."/>
            <person name="Hamwieh A."/>
            <person name="Solovyev V."/>
            <person name="Salamov A."/>
            <person name="Braich B."/>
            <person name="Kosarev P."/>
            <person name="Mahmoud A."/>
            <person name="Hajiyev E."/>
            <person name="Babayeva S."/>
            <person name="Izzatullayeva V."/>
            <person name="Mammadov A."/>
            <person name="Mammadov A."/>
            <person name="Sharifova S."/>
            <person name="Ojaghi J."/>
            <person name="Eynullazada K."/>
            <person name="Bayramov B."/>
            <person name="Abdulazimova A."/>
            <person name="Shahmuradov I."/>
        </authorList>
    </citation>
    <scope>NUCLEOTIDE SEQUENCE [LARGE SCALE GENOMIC DNA]</scope>
    <source>
        <strain evidence="3">cv. AG2017</strain>
        <tissue evidence="2">Leaf</tissue>
    </source>
</reference>
<dbReference type="Proteomes" id="UP000233551">
    <property type="component" value="Unassembled WGS sequence"/>
</dbReference>
<evidence type="ECO:0000313" key="2">
    <source>
        <dbReference type="EMBL" id="PKI70278.1"/>
    </source>
</evidence>
<feature type="compositionally biased region" description="Basic and acidic residues" evidence="1">
    <location>
        <begin position="1"/>
        <end position="11"/>
    </location>
</feature>
<gene>
    <name evidence="2" type="ORF">CRG98_009355</name>
</gene>
<sequence length="211" mass="22922">MGTDPFPERGGRPSLEWAKGTHGSLPRDSAAREFGDFWFKSGRVVTGIPGGFPMNLAGFGLGKGWTSEWECSEIVVISVFRGSAPKARRETFVTTETSLGKSSRVPKGHLKLVPRPWWSLGVCRPVLGAVYLSVERAPGALSEKASVRDRGVLAHVAYPGNASGRVVGHFGTERDFWSPILGTFRCFGDLMMNSATVPAPSFWGCLVRSFF</sequence>
<evidence type="ECO:0000256" key="1">
    <source>
        <dbReference type="SAM" id="MobiDB-lite"/>
    </source>
</evidence>
<keyword evidence="3" id="KW-1185">Reference proteome</keyword>
<organism evidence="2 3">
    <name type="scientific">Punica granatum</name>
    <name type="common">Pomegranate</name>
    <dbReference type="NCBI Taxonomy" id="22663"/>
    <lineage>
        <taxon>Eukaryota</taxon>
        <taxon>Viridiplantae</taxon>
        <taxon>Streptophyta</taxon>
        <taxon>Embryophyta</taxon>
        <taxon>Tracheophyta</taxon>
        <taxon>Spermatophyta</taxon>
        <taxon>Magnoliopsida</taxon>
        <taxon>eudicotyledons</taxon>
        <taxon>Gunneridae</taxon>
        <taxon>Pentapetalae</taxon>
        <taxon>rosids</taxon>
        <taxon>malvids</taxon>
        <taxon>Myrtales</taxon>
        <taxon>Lythraceae</taxon>
        <taxon>Punica</taxon>
    </lineage>
</organism>
<protein>
    <submittedName>
        <fullName evidence="2">Uncharacterized protein</fullName>
    </submittedName>
</protein>